<dbReference type="Proteomes" id="UP001201163">
    <property type="component" value="Unassembled WGS sequence"/>
</dbReference>
<evidence type="ECO:0000313" key="2">
    <source>
        <dbReference type="Proteomes" id="UP001201163"/>
    </source>
</evidence>
<dbReference type="EMBL" id="JAKELL010000012">
    <property type="protein sequence ID" value="KAH8995492.1"/>
    <property type="molecule type" value="Genomic_DNA"/>
</dbReference>
<proteinExistence type="predicted"/>
<protein>
    <submittedName>
        <fullName evidence="1">Uncharacterized protein</fullName>
    </submittedName>
</protein>
<evidence type="ECO:0000313" key="1">
    <source>
        <dbReference type="EMBL" id="KAH8995492.1"/>
    </source>
</evidence>
<sequence length="403" mass="41255">MSNRAKVEHRAAFTLQNGLDAQALNRKFEGLTAGSSCTAGETACVNGQLAQCVGDKFALSSCPSSLQCVALPLVNKPGTSVTCDTPEDAAARIDATGATGGLLGKRAKVERRAAFTLQNGLNAQALNRKFQSLTPGSACKDGETACVKGQLGQCAGGKFLISPCAASLQCVALPLVNKPGTSVTCDTPEDAATRIGATGAKGGLLGKREIEERDVLWSRATKAPPACDAKAKRADTTAAGSSLLLKRIAQTDLGQVAQSWQDLCVKSGGKRNGAGGDPCVKLAGQNGIAALLANADPCAQQDNADAMVDFAKSPGVKNEQALITNAVAYRKHPRNALNINGVVPSTLFCEKAPRNEELSGVVNAQLQGVDPGLFGSPNTGLVPFGAPGTCPFGKTADVATCSC</sequence>
<dbReference type="AlphaFoldDB" id="A0AAD4QCT0"/>
<organism evidence="1 2">
    <name type="scientific">Lactarius akahatsu</name>
    <dbReference type="NCBI Taxonomy" id="416441"/>
    <lineage>
        <taxon>Eukaryota</taxon>
        <taxon>Fungi</taxon>
        <taxon>Dikarya</taxon>
        <taxon>Basidiomycota</taxon>
        <taxon>Agaricomycotina</taxon>
        <taxon>Agaricomycetes</taxon>
        <taxon>Russulales</taxon>
        <taxon>Russulaceae</taxon>
        <taxon>Lactarius</taxon>
    </lineage>
</organism>
<reference evidence="1" key="1">
    <citation type="submission" date="2022-01" db="EMBL/GenBank/DDBJ databases">
        <title>Comparative genomics reveals a dynamic genome evolution in the ectomycorrhizal milk-cap (Lactarius) mushrooms.</title>
        <authorList>
            <consortium name="DOE Joint Genome Institute"/>
            <person name="Lebreton A."/>
            <person name="Tang N."/>
            <person name="Kuo A."/>
            <person name="LaButti K."/>
            <person name="Drula E."/>
            <person name="Barry K."/>
            <person name="Clum A."/>
            <person name="Lipzen A."/>
            <person name="Mousain D."/>
            <person name="Ng V."/>
            <person name="Wang R."/>
            <person name="Wang X."/>
            <person name="Dai Y."/>
            <person name="Henrissat B."/>
            <person name="Grigoriev I.V."/>
            <person name="Guerin-Laguette A."/>
            <person name="Yu F."/>
            <person name="Martin F.M."/>
        </authorList>
    </citation>
    <scope>NUCLEOTIDE SEQUENCE</scope>
    <source>
        <strain evidence="1">QP</strain>
    </source>
</reference>
<comment type="caution">
    <text evidence="1">The sequence shown here is derived from an EMBL/GenBank/DDBJ whole genome shotgun (WGS) entry which is preliminary data.</text>
</comment>
<name>A0AAD4QCT0_9AGAM</name>
<keyword evidence="2" id="KW-1185">Reference proteome</keyword>
<accession>A0AAD4QCT0</accession>
<gene>
    <name evidence="1" type="ORF">EDB92DRAFT_209767</name>
</gene>